<proteinExistence type="predicted"/>
<gene>
    <name evidence="1" type="ORF">DR999_PMT15458</name>
</gene>
<reference evidence="1 2" key="1">
    <citation type="submission" date="2019-04" db="EMBL/GenBank/DDBJ databases">
        <title>Draft genome of the big-headed turtle Platysternon megacephalum.</title>
        <authorList>
            <person name="Gong S."/>
        </authorList>
    </citation>
    <scope>NUCLEOTIDE SEQUENCE [LARGE SCALE GENOMIC DNA]</scope>
    <source>
        <strain evidence="1">DO16091913</strain>
        <tissue evidence="1">Muscle</tissue>
    </source>
</reference>
<dbReference type="AlphaFoldDB" id="A0A4D9DW41"/>
<sequence length="100" mass="11312">MDAPFLEAEPWGRAGEKRSLQTNYTALTIKWHGEAHVPEGPTEPQKGQQLSVRWHHRLRSIAWGSFNFNHASISSPSRRHCPAFSVSLVLSVAQSHWHSC</sequence>
<protein>
    <submittedName>
        <fullName evidence="1">Constitutive coactivator of PPAR-gamma-like protein 1</fullName>
    </submittedName>
</protein>
<dbReference type="EMBL" id="QXTE01000198">
    <property type="protein sequence ID" value="TFK02181.1"/>
    <property type="molecule type" value="Genomic_DNA"/>
</dbReference>
<name>A0A4D9DW41_9SAUR</name>
<keyword evidence="2" id="KW-1185">Reference proteome</keyword>
<evidence type="ECO:0000313" key="1">
    <source>
        <dbReference type="EMBL" id="TFK02181.1"/>
    </source>
</evidence>
<comment type="caution">
    <text evidence="1">The sequence shown here is derived from an EMBL/GenBank/DDBJ whole genome shotgun (WGS) entry which is preliminary data.</text>
</comment>
<evidence type="ECO:0000313" key="2">
    <source>
        <dbReference type="Proteomes" id="UP000297703"/>
    </source>
</evidence>
<organism evidence="1 2">
    <name type="scientific">Platysternon megacephalum</name>
    <name type="common">big-headed turtle</name>
    <dbReference type="NCBI Taxonomy" id="55544"/>
    <lineage>
        <taxon>Eukaryota</taxon>
        <taxon>Metazoa</taxon>
        <taxon>Chordata</taxon>
        <taxon>Craniata</taxon>
        <taxon>Vertebrata</taxon>
        <taxon>Euteleostomi</taxon>
        <taxon>Archelosauria</taxon>
        <taxon>Testudinata</taxon>
        <taxon>Testudines</taxon>
        <taxon>Cryptodira</taxon>
        <taxon>Durocryptodira</taxon>
        <taxon>Testudinoidea</taxon>
        <taxon>Platysternidae</taxon>
        <taxon>Platysternon</taxon>
    </lineage>
</organism>
<reference evidence="1 2" key="2">
    <citation type="submission" date="2019-04" db="EMBL/GenBank/DDBJ databases">
        <title>The genome sequence of big-headed turtle.</title>
        <authorList>
            <person name="Gong S."/>
        </authorList>
    </citation>
    <scope>NUCLEOTIDE SEQUENCE [LARGE SCALE GENOMIC DNA]</scope>
    <source>
        <strain evidence="1">DO16091913</strain>
        <tissue evidence="1">Muscle</tissue>
    </source>
</reference>
<accession>A0A4D9DW41</accession>
<dbReference type="Proteomes" id="UP000297703">
    <property type="component" value="Unassembled WGS sequence"/>
</dbReference>